<organism evidence="1">
    <name type="scientific">Mycobacterium xenopi 4042</name>
    <dbReference type="NCBI Taxonomy" id="1299334"/>
    <lineage>
        <taxon>Bacteria</taxon>
        <taxon>Bacillati</taxon>
        <taxon>Actinomycetota</taxon>
        <taxon>Actinomycetes</taxon>
        <taxon>Mycobacteriales</taxon>
        <taxon>Mycobacteriaceae</taxon>
        <taxon>Mycobacterium</taxon>
    </lineage>
</organism>
<dbReference type="AlphaFoldDB" id="X7ZKM7"/>
<evidence type="ECO:0000313" key="1">
    <source>
        <dbReference type="EMBL" id="EUA19243.1"/>
    </source>
</evidence>
<sequence>MKERTRWVHFKGFRRAHLQPPHRALIETVATRAAAFVPMCGSARIVLS</sequence>
<name>X7ZKM7_MYCXE</name>
<accession>X7ZKM7</accession>
<proteinExistence type="predicted"/>
<gene>
    <name evidence="1" type="ORF">I553_10402</name>
</gene>
<comment type="caution">
    <text evidence="1">The sequence shown here is derived from an EMBL/GenBank/DDBJ whole genome shotgun (WGS) entry which is preliminary data.</text>
</comment>
<reference evidence="1" key="1">
    <citation type="submission" date="2014-01" db="EMBL/GenBank/DDBJ databases">
        <authorList>
            <person name="Brown-Elliot B."/>
            <person name="Wallace R."/>
            <person name="Lenaerts A."/>
            <person name="Ordway D."/>
            <person name="DeGroote M.A."/>
            <person name="Parker T."/>
            <person name="Sizemore C."/>
            <person name="Tallon L.J."/>
            <person name="Sadzewicz L.K."/>
            <person name="Sengamalay N."/>
            <person name="Fraser C.M."/>
            <person name="Hine E."/>
            <person name="Shefchek K.A."/>
            <person name="Das S.P."/>
            <person name="Tettelin H."/>
        </authorList>
    </citation>
    <scope>NUCLEOTIDE SEQUENCE [LARGE SCALE GENOMIC DNA]</scope>
    <source>
        <strain evidence="1">4042</strain>
    </source>
</reference>
<protein>
    <submittedName>
        <fullName evidence="1">Uncharacterized protein</fullName>
    </submittedName>
</protein>
<dbReference type="EMBL" id="JAOB01000073">
    <property type="protein sequence ID" value="EUA19243.1"/>
    <property type="molecule type" value="Genomic_DNA"/>
</dbReference>
<dbReference type="PATRIC" id="fig|1299334.3.peg.8006"/>